<sequence>MGMVLDASAADGRRVELDGDMRWTSQVGPSSDPSQTLARTEDEMNRKGKLTCERGRGGSHNQRAWFNTSMARIMNDMKISRGEKQSASQETRTSLVWPVQDFRMLSMISMLYSLASCLTMRERLSEQGLKAVGAVRMFFWSFGG</sequence>
<keyword evidence="3" id="KW-1185">Reference proteome</keyword>
<organism evidence="2 3">
    <name type="scientific">Zea mays</name>
    <name type="common">Maize</name>
    <dbReference type="NCBI Taxonomy" id="4577"/>
    <lineage>
        <taxon>Eukaryota</taxon>
        <taxon>Viridiplantae</taxon>
        <taxon>Streptophyta</taxon>
        <taxon>Embryophyta</taxon>
        <taxon>Tracheophyta</taxon>
        <taxon>Spermatophyta</taxon>
        <taxon>Magnoliopsida</taxon>
        <taxon>Liliopsida</taxon>
        <taxon>Poales</taxon>
        <taxon>Poaceae</taxon>
        <taxon>PACMAD clade</taxon>
        <taxon>Panicoideae</taxon>
        <taxon>Andropogonodae</taxon>
        <taxon>Andropogoneae</taxon>
        <taxon>Tripsacinae</taxon>
        <taxon>Zea</taxon>
    </lineage>
</organism>
<dbReference type="EnsemblPlants" id="Zm00001eb322780_T002">
    <property type="protein sequence ID" value="Zm00001eb322780_P002"/>
    <property type="gene ID" value="Zm00001eb322780"/>
</dbReference>
<name>A0A804QFE4_MAIZE</name>
<dbReference type="AlphaFoldDB" id="A0A804QFE4"/>
<feature type="region of interest" description="Disordered" evidence="1">
    <location>
        <begin position="19"/>
        <end position="61"/>
    </location>
</feature>
<evidence type="ECO:0000313" key="2">
    <source>
        <dbReference type="EnsemblPlants" id="Zm00001eb322780_P002"/>
    </source>
</evidence>
<reference evidence="3" key="1">
    <citation type="submission" date="2015-12" db="EMBL/GenBank/DDBJ databases">
        <title>Update maize B73 reference genome by single molecule sequencing technologies.</title>
        <authorList>
            <consortium name="Maize Genome Sequencing Project"/>
            <person name="Ware D."/>
        </authorList>
    </citation>
    <scope>NUCLEOTIDE SEQUENCE [LARGE SCALE GENOMIC DNA]</scope>
    <source>
        <strain evidence="3">cv. B73</strain>
    </source>
</reference>
<feature type="compositionally biased region" description="Polar residues" evidence="1">
    <location>
        <begin position="23"/>
        <end position="38"/>
    </location>
</feature>
<evidence type="ECO:0000256" key="1">
    <source>
        <dbReference type="SAM" id="MobiDB-lite"/>
    </source>
</evidence>
<reference evidence="2" key="3">
    <citation type="submission" date="2021-05" db="UniProtKB">
        <authorList>
            <consortium name="EnsemblPlants"/>
        </authorList>
    </citation>
    <scope>IDENTIFICATION</scope>
    <source>
        <strain evidence="2">cv. B73</strain>
    </source>
</reference>
<dbReference type="Proteomes" id="UP000007305">
    <property type="component" value="Chromosome 7"/>
</dbReference>
<dbReference type="Gramene" id="Zm00001eb322780_T002">
    <property type="protein sequence ID" value="Zm00001eb322780_P002"/>
    <property type="gene ID" value="Zm00001eb322780"/>
</dbReference>
<protein>
    <submittedName>
        <fullName evidence="2">Uncharacterized protein</fullName>
    </submittedName>
</protein>
<reference evidence="2" key="2">
    <citation type="submission" date="2019-07" db="EMBL/GenBank/DDBJ databases">
        <authorList>
            <person name="Seetharam A."/>
            <person name="Woodhouse M."/>
            <person name="Cannon E."/>
        </authorList>
    </citation>
    <scope>NUCLEOTIDE SEQUENCE [LARGE SCALE GENOMIC DNA]</scope>
    <source>
        <strain evidence="2">cv. B73</strain>
    </source>
</reference>
<accession>A0A804QFE4</accession>
<feature type="compositionally biased region" description="Basic and acidic residues" evidence="1">
    <location>
        <begin position="39"/>
        <end position="56"/>
    </location>
</feature>
<proteinExistence type="predicted"/>
<evidence type="ECO:0000313" key="3">
    <source>
        <dbReference type="Proteomes" id="UP000007305"/>
    </source>
</evidence>